<dbReference type="Pfam" id="PF14291">
    <property type="entry name" value="DUF4371"/>
    <property type="match status" value="1"/>
</dbReference>
<gene>
    <name evidence="2" type="ORF">POM88_049698</name>
</gene>
<protein>
    <submittedName>
        <fullName evidence="2">DUF4371 domain-containing protein</fullName>
    </submittedName>
</protein>
<sequence>MELFNRQKGSINSALSKQTEEVMCAYRKRFEASITAIIWLLLQGLPFRGHDEKESSTNKGNFVSLLTLLSEHDPEYAKVVLKMAPGNCQLTSPIVQKDIINACAKEMTKAILEELNDGFFAILADESADISDKEQMALCLRNLNTPSNASSSVAAVASVHFKFQHKANVEHALVSQTNNKLIGCIWN</sequence>
<dbReference type="Proteomes" id="UP001237642">
    <property type="component" value="Unassembled WGS sequence"/>
</dbReference>
<evidence type="ECO:0000313" key="2">
    <source>
        <dbReference type="EMBL" id="KAK1356442.1"/>
    </source>
</evidence>
<keyword evidence="3" id="KW-1185">Reference proteome</keyword>
<proteinExistence type="predicted"/>
<organism evidence="2 3">
    <name type="scientific">Heracleum sosnowskyi</name>
    <dbReference type="NCBI Taxonomy" id="360622"/>
    <lineage>
        <taxon>Eukaryota</taxon>
        <taxon>Viridiplantae</taxon>
        <taxon>Streptophyta</taxon>
        <taxon>Embryophyta</taxon>
        <taxon>Tracheophyta</taxon>
        <taxon>Spermatophyta</taxon>
        <taxon>Magnoliopsida</taxon>
        <taxon>eudicotyledons</taxon>
        <taxon>Gunneridae</taxon>
        <taxon>Pentapetalae</taxon>
        <taxon>asterids</taxon>
        <taxon>campanulids</taxon>
        <taxon>Apiales</taxon>
        <taxon>Apiaceae</taxon>
        <taxon>Apioideae</taxon>
        <taxon>apioid superclade</taxon>
        <taxon>Tordylieae</taxon>
        <taxon>Tordyliinae</taxon>
        <taxon>Heracleum</taxon>
    </lineage>
</organism>
<reference evidence="2" key="2">
    <citation type="submission" date="2023-05" db="EMBL/GenBank/DDBJ databases">
        <authorList>
            <person name="Schelkunov M.I."/>
        </authorList>
    </citation>
    <scope>NUCLEOTIDE SEQUENCE</scope>
    <source>
        <strain evidence="2">Hsosn_3</strain>
        <tissue evidence="2">Leaf</tissue>
    </source>
</reference>
<evidence type="ECO:0000313" key="3">
    <source>
        <dbReference type="Proteomes" id="UP001237642"/>
    </source>
</evidence>
<accession>A0AAD8GYE5</accession>
<reference evidence="2" key="1">
    <citation type="submission" date="2023-02" db="EMBL/GenBank/DDBJ databases">
        <title>Genome of toxic invasive species Heracleum sosnowskyi carries increased number of genes despite the absence of recent whole-genome duplications.</title>
        <authorList>
            <person name="Schelkunov M."/>
            <person name="Shtratnikova V."/>
            <person name="Makarenko M."/>
            <person name="Klepikova A."/>
            <person name="Omelchenko D."/>
            <person name="Novikova G."/>
            <person name="Obukhova E."/>
            <person name="Bogdanov V."/>
            <person name="Penin A."/>
            <person name="Logacheva M."/>
        </authorList>
    </citation>
    <scope>NUCLEOTIDE SEQUENCE</scope>
    <source>
        <strain evidence="2">Hsosn_3</strain>
        <tissue evidence="2">Leaf</tissue>
    </source>
</reference>
<name>A0AAD8GYE5_9APIA</name>
<feature type="domain" description="DUF4371" evidence="1">
    <location>
        <begin position="4"/>
        <end position="144"/>
    </location>
</feature>
<dbReference type="AlphaFoldDB" id="A0AAD8GYE5"/>
<dbReference type="PANTHER" id="PTHR45749">
    <property type="match status" value="1"/>
</dbReference>
<comment type="caution">
    <text evidence="2">The sequence shown here is derived from an EMBL/GenBank/DDBJ whole genome shotgun (WGS) entry which is preliminary data.</text>
</comment>
<evidence type="ECO:0000259" key="1">
    <source>
        <dbReference type="Pfam" id="PF14291"/>
    </source>
</evidence>
<dbReference type="EMBL" id="JAUIZM010000011">
    <property type="protein sequence ID" value="KAK1356442.1"/>
    <property type="molecule type" value="Genomic_DNA"/>
</dbReference>
<dbReference type="InterPro" id="IPR025398">
    <property type="entry name" value="DUF4371"/>
</dbReference>
<dbReference type="PANTHER" id="PTHR45749:SF30">
    <property type="entry name" value="ZINC FINGER MYM-TYPE PROTEIN 1-LIKE"/>
    <property type="match status" value="1"/>
</dbReference>